<evidence type="ECO:0000313" key="5">
    <source>
        <dbReference type="Proteomes" id="UP000309061"/>
    </source>
</evidence>
<keyword evidence="1 4" id="KW-0489">Methyltransferase</keyword>
<proteinExistence type="predicted"/>
<evidence type="ECO:0000256" key="2">
    <source>
        <dbReference type="ARBA" id="ARBA00022691"/>
    </source>
</evidence>
<dbReference type="Proteomes" id="UP000309061">
    <property type="component" value="Chromosome"/>
</dbReference>
<keyword evidence="4" id="KW-0808">Transferase</keyword>
<evidence type="ECO:0000313" key="4">
    <source>
        <dbReference type="EMBL" id="QGM47328.1"/>
    </source>
</evidence>
<feature type="domain" description="Methyltransferase small" evidence="3">
    <location>
        <begin position="29"/>
        <end position="127"/>
    </location>
</feature>
<dbReference type="OrthoDB" id="5489421at2"/>
<organism evidence="4 5">
    <name type="scientific">Methylocystis heyeri</name>
    <dbReference type="NCBI Taxonomy" id="391905"/>
    <lineage>
        <taxon>Bacteria</taxon>
        <taxon>Pseudomonadati</taxon>
        <taxon>Pseudomonadota</taxon>
        <taxon>Alphaproteobacteria</taxon>
        <taxon>Hyphomicrobiales</taxon>
        <taxon>Methylocystaceae</taxon>
        <taxon>Methylocystis</taxon>
    </lineage>
</organism>
<keyword evidence="5" id="KW-1185">Reference proteome</keyword>
<accession>A0A6B8KKV7</accession>
<protein>
    <submittedName>
        <fullName evidence="4">Methyltransferase</fullName>
    </submittedName>
</protein>
<sequence>MTELQNRFLGGRISLRQGARGHRAGTDAVLLAGTVPREAGGLLLDAGAGAGAVGLSAVALAPSLCVGLVEIEPQACVLARENIELNGFGARARVFESDLLDPASRRAAGLVPEAADLVLTNPPFFQVGRIRVTPDSRKALAHVESAPLETWVRSCLSLLRPGGLFAMIHRADALADCLAAAQGRLGALVVLPVLPREGQAATRVLLKGVKGSRAPLTLCAPLVLHREDGAFTALAEAIHRGESPAPF</sequence>
<dbReference type="KEGG" id="mhey:H2LOC_017440"/>
<evidence type="ECO:0000259" key="3">
    <source>
        <dbReference type="Pfam" id="PF05175"/>
    </source>
</evidence>
<dbReference type="AlphaFoldDB" id="A0A6B8KKV7"/>
<dbReference type="RefSeq" id="WP_136497422.1">
    <property type="nucleotide sequence ID" value="NZ_CP046052.1"/>
</dbReference>
<dbReference type="PANTHER" id="PTHR47739:SF1">
    <property type="entry name" value="TRNA1(VAL) (ADENINE(37)-N6)-METHYLTRANSFERASE"/>
    <property type="match status" value="1"/>
</dbReference>
<gene>
    <name evidence="4" type="ORF">H2LOC_017440</name>
</gene>
<dbReference type="InterPro" id="IPR050210">
    <property type="entry name" value="tRNA_Adenine-N(6)_MTase"/>
</dbReference>
<dbReference type="EMBL" id="CP046052">
    <property type="protein sequence ID" value="QGM47328.1"/>
    <property type="molecule type" value="Genomic_DNA"/>
</dbReference>
<dbReference type="SUPFAM" id="SSF53335">
    <property type="entry name" value="S-adenosyl-L-methionine-dependent methyltransferases"/>
    <property type="match status" value="1"/>
</dbReference>
<name>A0A6B8KKV7_9HYPH</name>
<evidence type="ECO:0000256" key="1">
    <source>
        <dbReference type="ARBA" id="ARBA00022603"/>
    </source>
</evidence>
<reference evidence="4 5" key="1">
    <citation type="submission" date="2019-11" db="EMBL/GenBank/DDBJ databases">
        <title>The genome sequence of Methylocystis heyeri.</title>
        <authorList>
            <person name="Oshkin I.Y."/>
            <person name="Miroshnikov K."/>
            <person name="Dedysh S.N."/>
        </authorList>
    </citation>
    <scope>NUCLEOTIDE SEQUENCE [LARGE SCALE GENOMIC DNA]</scope>
    <source>
        <strain evidence="4 5">H2</strain>
    </source>
</reference>
<keyword evidence="2" id="KW-0949">S-adenosyl-L-methionine</keyword>
<dbReference type="InterPro" id="IPR029063">
    <property type="entry name" value="SAM-dependent_MTases_sf"/>
</dbReference>
<dbReference type="InterPro" id="IPR007848">
    <property type="entry name" value="Small_mtfrase_dom"/>
</dbReference>
<dbReference type="Pfam" id="PF05175">
    <property type="entry name" value="MTS"/>
    <property type="match status" value="1"/>
</dbReference>
<dbReference type="PANTHER" id="PTHR47739">
    <property type="entry name" value="TRNA1(VAL) (ADENINE(37)-N6)-METHYLTRANSFERASE"/>
    <property type="match status" value="1"/>
</dbReference>
<dbReference type="GO" id="GO:0032259">
    <property type="term" value="P:methylation"/>
    <property type="evidence" value="ECO:0007669"/>
    <property type="project" value="UniProtKB-KW"/>
</dbReference>
<dbReference type="GO" id="GO:0008168">
    <property type="term" value="F:methyltransferase activity"/>
    <property type="evidence" value="ECO:0007669"/>
    <property type="project" value="UniProtKB-KW"/>
</dbReference>
<dbReference type="Gene3D" id="3.40.50.150">
    <property type="entry name" value="Vaccinia Virus protein VP39"/>
    <property type="match status" value="1"/>
</dbReference>